<gene>
    <name evidence="2" type="ORF">GCM10009433_26600</name>
</gene>
<dbReference type="Proteomes" id="UP001500185">
    <property type="component" value="Unassembled WGS sequence"/>
</dbReference>
<dbReference type="PANTHER" id="PTHR46889:SF5">
    <property type="entry name" value="INTEGRASE PROTEIN"/>
    <property type="match status" value="1"/>
</dbReference>
<sequence length="277" mass="32847">MNQIYRWLGTTKQNVHQRLNREIEREEEKEHLKVILRQVREDHPNMGCKALYRKVRPETMGRDKFFEFYGKYGFKIPMQKSFRRTTDSSGVIRFPNLIKDRELTGVNQVWVSDITYYEMNSKFYYLTFIMDQYSRRIIGYSASRTLKTIDTTIPALKMALKRITSDQKEKPIIHSDGGGQYYSKSFLSLTRGCLRNSMCVNVYENPHAERINGTIKNSYLRGYNPVTEQSLNMSLDRAVYMYNHEKPHSAIKHYTPVEYEQKLNKEIINNFESNKQL</sequence>
<reference evidence="2 3" key="1">
    <citation type="journal article" date="2019" name="Int. J. Syst. Evol. Microbiol.">
        <title>The Global Catalogue of Microorganisms (GCM) 10K type strain sequencing project: providing services to taxonomists for standard genome sequencing and annotation.</title>
        <authorList>
            <consortium name="The Broad Institute Genomics Platform"/>
            <consortium name="The Broad Institute Genome Sequencing Center for Infectious Disease"/>
            <person name="Wu L."/>
            <person name="Ma J."/>
        </authorList>
    </citation>
    <scope>NUCLEOTIDE SEQUENCE [LARGE SCALE GENOMIC DNA]</scope>
    <source>
        <strain evidence="2 3">JCM 16231</strain>
    </source>
</reference>
<dbReference type="InterPro" id="IPR036397">
    <property type="entry name" value="RNaseH_sf"/>
</dbReference>
<protein>
    <submittedName>
        <fullName evidence="2">IS3 family transposase</fullName>
    </submittedName>
</protein>
<evidence type="ECO:0000259" key="1">
    <source>
        <dbReference type="PROSITE" id="PS50994"/>
    </source>
</evidence>
<dbReference type="Pfam" id="PF00665">
    <property type="entry name" value="rve"/>
    <property type="match status" value="1"/>
</dbReference>
<dbReference type="PROSITE" id="PS50994">
    <property type="entry name" value="INTEGRASE"/>
    <property type="match status" value="1"/>
</dbReference>
<keyword evidence="3" id="KW-1185">Reference proteome</keyword>
<name>A0ABN1KF69_9FLAO</name>
<organism evidence="2 3">
    <name type="scientific">Psychroflexus lacisalsi</name>
    <dbReference type="NCBI Taxonomy" id="503928"/>
    <lineage>
        <taxon>Bacteria</taxon>
        <taxon>Pseudomonadati</taxon>
        <taxon>Bacteroidota</taxon>
        <taxon>Flavobacteriia</taxon>
        <taxon>Flavobacteriales</taxon>
        <taxon>Flavobacteriaceae</taxon>
        <taxon>Psychroflexus</taxon>
    </lineage>
</organism>
<dbReference type="Gene3D" id="3.30.420.10">
    <property type="entry name" value="Ribonuclease H-like superfamily/Ribonuclease H"/>
    <property type="match status" value="1"/>
</dbReference>
<dbReference type="RefSeq" id="WP_224454850.1">
    <property type="nucleotide sequence ID" value="NZ_BAAAGG010000022.1"/>
</dbReference>
<dbReference type="PANTHER" id="PTHR46889">
    <property type="entry name" value="TRANSPOSASE INSF FOR INSERTION SEQUENCE IS3B-RELATED"/>
    <property type="match status" value="1"/>
</dbReference>
<dbReference type="Pfam" id="PF13683">
    <property type="entry name" value="rve_3"/>
    <property type="match status" value="1"/>
</dbReference>
<comment type="caution">
    <text evidence="2">The sequence shown here is derived from an EMBL/GenBank/DDBJ whole genome shotgun (WGS) entry which is preliminary data.</text>
</comment>
<proteinExistence type="predicted"/>
<dbReference type="InterPro" id="IPR001584">
    <property type="entry name" value="Integrase_cat-core"/>
</dbReference>
<dbReference type="EMBL" id="BAAAGG010000022">
    <property type="protein sequence ID" value="GAA0764344.1"/>
    <property type="molecule type" value="Genomic_DNA"/>
</dbReference>
<evidence type="ECO:0000313" key="2">
    <source>
        <dbReference type="EMBL" id="GAA0764344.1"/>
    </source>
</evidence>
<feature type="domain" description="Integrase catalytic" evidence="1">
    <location>
        <begin position="101"/>
        <end position="264"/>
    </location>
</feature>
<dbReference type="InterPro" id="IPR050900">
    <property type="entry name" value="Transposase_IS3/IS150/IS904"/>
</dbReference>
<dbReference type="SUPFAM" id="SSF53098">
    <property type="entry name" value="Ribonuclease H-like"/>
    <property type="match status" value="1"/>
</dbReference>
<accession>A0ABN1KF69</accession>
<dbReference type="InterPro" id="IPR012337">
    <property type="entry name" value="RNaseH-like_sf"/>
</dbReference>
<evidence type="ECO:0000313" key="3">
    <source>
        <dbReference type="Proteomes" id="UP001500185"/>
    </source>
</evidence>